<feature type="compositionally biased region" description="Basic and acidic residues" evidence="1">
    <location>
        <begin position="28"/>
        <end position="47"/>
    </location>
</feature>
<evidence type="ECO:0000256" key="1">
    <source>
        <dbReference type="SAM" id="MobiDB-lite"/>
    </source>
</evidence>
<dbReference type="Proteomes" id="UP000789706">
    <property type="component" value="Unassembled WGS sequence"/>
</dbReference>
<keyword evidence="3" id="KW-1185">Reference proteome</keyword>
<evidence type="ECO:0000313" key="3">
    <source>
        <dbReference type="Proteomes" id="UP000789706"/>
    </source>
</evidence>
<reference evidence="2" key="1">
    <citation type="submission" date="2021-06" db="EMBL/GenBank/DDBJ databases">
        <authorList>
            <person name="Kallberg Y."/>
            <person name="Tangrot J."/>
            <person name="Rosling A."/>
        </authorList>
    </citation>
    <scope>NUCLEOTIDE SEQUENCE</scope>
    <source>
        <strain evidence="2">AZ414A</strain>
    </source>
</reference>
<dbReference type="EMBL" id="CAJVPK010002352">
    <property type="protein sequence ID" value="CAG8611247.1"/>
    <property type="molecule type" value="Genomic_DNA"/>
</dbReference>
<gene>
    <name evidence="2" type="ORF">DEBURN_LOCUS9984</name>
</gene>
<dbReference type="AlphaFoldDB" id="A0A9N9CRG5"/>
<feature type="non-terminal residue" evidence="2">
    <location>
        <position position="546"/>
    </location>
</feature>
<feature type="non-terminal residue" evidence="2">
    <location>
        <position position="1"/>
    </location>
</feature>
<protein>
    <submittedName>
        <fullName evidence="2">6150_t:CDS:1</fullName>
    </submittedName>
</protein>
<comment type="caution">
    <text evidence="2">The sequence shown here is derived from an EMBL/GenBank/DDBJ whole genome shotgun (WGS) entry which is preliminary data.</text>
</comment>
<feature type="region of interest" description="Disordered" evidence="1">
    <location>
        <begin position="23"/>
        <end position="50"/>
    </location>
</feature>
<proteinExistence type="predicted"/>
<name>A0A9N9CRG5_9GLOM</name>
<evidence type="ECO:0000313" key="2">
    <source>
        <dbReference type="EMBL" id="CAG8611247.1"/>
    </source>
</evidence>
<organism evidence="2 3">
    <name type="scientific">Diversispora eburnea</name>
    <dbReference type="NCBI Taxonomy" id="1213867"/>
    <lineage>
        <taxon>Eukaryota</taxon>
        <taxon>Fungi</taxon>
        <taxon>Fungi incertae sedis</taxon>
        <taxon>Mucoromycota</taxon>
        <taxon>Glomeromycotina</taxon>
        <taxon>Glomeromycetes</taxon>
        <taxon>Diversisporales</taxon>
        <taxon>Diversisporaceae</taxon>
        <taxon>Diversispora</taxon>
    </lineage>
</organism>
<accession>A0A9N9CRG5</accession>
<feature type="region of interest" description="Disordered" evidence="1">
    <location>
        <begin position="525"/>
        <end position="546"/>
    </location>
</feature>
<sequence length="546" mass="61988">AYSAESLIPEKINENISAYINNPIPELPKVDTETSSKIKSDLPRRDPTQSQSVLNLRYHGSRDQVVDPIRHPELSLGFLGNNLRGNQVGPDINKISKQMQHHKTGLTIGIGTNANTQVPERPWIEQVIRIGRKEIHNQLKGNTHVFSTQREGKINEVASPSETTYAGYTIIRNPKEWQKILSGRDYCPYNELIRKYTNSNNNAPSYQYGNTTGLHTTPSKDRNIMLQKSDQSWGLQQDVNETRHIPFDMYMVLATKGMVQTETGFGQNKNSRLTKPGGASLMPAMYSREQKELIPSSDPYPISEIQREEQQRHLSLQGLTSHAETFWRPILTSDIYPISEMQREEQERHLLLQDITSHTGTLRKPILPDDLKFLYWEQQEEQNRDVGSSLQESHLTKGVLPAIYPEKAVQGSLITNTFPNAHLTNVAGIIRSLRTGDDMRHISGLGFFDSIRHLATSERSAPSQKNPTFSHKQKFIRHLNQVLPKSARADNFNIHVYTRLLLPEWQNHIDDATILRNSEETVFRSDASGGYGTAPTGPKTLRAYKE</sequence>